<dbReference type="InterPro" id="IPR023996">
    <property type="entry name" value="TonB-dep_OMP_SusC/RagA"/>
</dbReference>
<protein>
    <submittedName>
        <fullName evidence="11">SusC/RagA family TonB-linked outer membrane protein</fullName>
    </submittedName>
</protein>
<dbReference type="PANTHER" id="PTHR30069">
    <property type="entry name" value="TONB-DEPENDENT OUTER MEMBRANE RECEPTOR"/>
    <property type="match status" value="1"/>
</dbReference>
<dbReference type="InterPro" id="IPR008969">
    <property type="entry name" value="CarboxyPept-like_regulatory"/>
</dbReference>
<evidence type="ECO:0000313" key="12">
    <source>
        <dbReference type="Proteomes" id="UP001319045"/>
    </source>
</evidence>
<evidence type="ECO:0000256" key="7">
    <source>
        <dbReference type="ARBA" id="ARBA00023237"/>
    </source>
</evidence>
<comment type="subcellular location">
    <subcellularLocation>
        <location evidence="1 8">Cell outer membrane</location>
        <topology evidence="1 8">Multi-pass membrane protein</topology>
    </subcellularLocation>
</comment>
<keyword evidence="4 8" id="KW-0812">Transmembrane</keyword>
<evidence type="ECO:0000256" key="5">
    <source>
        <dbReference type="ARBA" id="ARBA00022729"/>
    </source>
</evidence>
<evidence type="ECO:0000256" key="8">
    <source>
        <dbReference type="PROSITE-ProRule" id="PRU01360"/>
    </source>
</evidence>
<evidence type="ECO:0000313" key="11">
    <source>
        <dbReference type="EMBL" id="BCS85981.1"/>
    </source>
</evidence>
<keyword evidence="5 9" id="KW-0732">Signal</keyword>
<feature type="chain" id="PRO_5047435134" evidence="9">
    <location>
        <begin position="22"/>
        <end position="1043"/>
    </location>
</feature>
<dbReference type="Proteomes" id="UP001319045">
    <property type="component" value="Chromosome"/>
</dbReference>
<feature type="signal peptide" evidence="9">
    <location>
        <begin position="1"/>
        <end position="21"/>
    </location>
</feature>
<dbReference type="InterPro" id="IPR012910">
    <property type="entry name" value="Plug_dom"/>
</dbReference>
<keyword evidence="2 8" id="KW-0813">Transport</keyword>
<dbReference type="RefSeq" id="WP_207153582.1">
    <property type="nucleotide sequence ID" value="NZ_AP024484.1"/>
</dbReference>
<proteinExistence type="inferred from homology"/>
<dbReference type="NCBIfam" id="TIGR04056">
    <property type="entry name" value="OMP_RagA_SusC"/>
    <property type="match status" value="1"/>
</dbReference>
<evidence type="ECO:0000256" key="4">
    <source>
        <dbReference type="ARBA" id="ARBA00022692"/>
    </source>
</evidence>
<sequence length="1043" mass="116617">MKAIKLIFTILLLFLSISTYAQNRKISGKVVLSTNKPIEGAIISASGSQNVKSDADGKFSINVNDKVNQITVWAEGYYQQSRYVDKKQNVIIQMMPNDAYKYNESAVLPMGIDKKRPQLTSAVNITKKDFTLGSMTIDRALAGQVAGLQVVHNGGMPGEGSYMNMRGLHTFIGNNAPLIVINGVPYLPDTRESQLIEGYTRNIFQAYNINDIQNITVLKGADASMYGSLGSNGVILIETDGATSDNLETRVSFYGQYGVNWNNKRIPLLKGNGYKSYLSDIGMTYFNNMESFFNDFPFLSSPNCKNNFLYNNNTDWQSEIYKNGFVTDNLFRVEGGDAIAKYDLSLGYALNNGITNLTQSQRYHTQLNTNVLISKWVEINATVGLAYLNGNYQQQGMDSKSNPILSAYSRSPLLSPYKMDNAGNILSSYSSYYYGDSQNMDFAVSNPLAIINNLDGRNRQYDVNIKIGLSWKPMMGLSFNGTFGMFYNYNKEHLFIPGLTDHSILPVKDQYGTAENSVKEGVGEKTNFFADANAKYEKTFNGVHRFSSMIGAQMLITNARYEAGAGRNTPNDFYQTLSDAKDIGRYFYGYLEKWNWANLYAHADYTYHNMVATSLNMSFDGASSSGTYGTRMFAYPSLGVTLLGKGWSPISNSTVINRLNIRAEYGLSGNSQFSSNLGKYYYTSSPYMTNAGIIRANISNTNLKPERTTQLDLSLDLGMWNNRLALTFDYYNNVTNDVIFAIPHSSGFGTLNYYDNCGKLKNHGVELAIQATLMNLKDFKWIVGGNIARNISEIESLGTASNLVTSYTDGAQLVSKVGNSPYQFYGYRTLGVFSTQAEADLANLKNVKGQKFQAGDIHFVDQNLDGRIDDKDRVALGNAAPKYFGGFFTQFSYKSFALSAEFSYSKGNKAYNAVRRSLESLSTFGNQSEAVENRWSLEGQQTDIPRAQWNDPMGNNDFSDRWIEDASYLKLKNLTLSYSFDKKFLNFFRSGTLYLTGENLLTFTKYLGLDPEFSYSYSESVQGFDYAKMMQPKSIKFGVNLNF</sequence>
<dbReference type="InterPro" id="IPR039426">
    <property type="entry name" value="TonB-dep_rcpt-like"/>
</dbReference>
<dbReference type="Pfam" id="PF07715">
    <property type="entry name" value="Plug"/>
    <property type="match status" value="1"/>
</dbReference>
<evidence type="ECO:0000256" key="2">
    <source>
        <dbReference type="ARBA" id="ARBA00022448"/>
    </source>
</evidence>
<evidence type="ECO:0000256" key="3">
    <source>
        <dbReference type="ARBA" id="ARBA00022452"/>
    </source>
</evidence>
<keyword evidence="7 8" id="KW-0998">Cell outer membrane</keyword>
<dbReference type="InterPro" id="IPR036942">
    <property type="entry name" value="Beta-barrel_TonB_sf"/>
</dbReference>
<dbReference type="Pfam" id="PF13620">
    <property type="entry name" value="CarboxypepD_reg"/>
    <property type="match status" value="1"/>
</dbReference>
<gene>
    <name evidence="11" type="ORF">prwr041_18740</name>
</gene>
<dbReference type="Gene3D" id="2.170.130.10">
    <property type="entry name" value="TonB-dependent receptor, plug domain"/>
    <property type="match status" value="1"/>
</dbReference>
<evidence type="ECO:0000259" key="10">
    <source>
        <dbReference type="Pfam" id="PF07715"/>
    </source>
</evidence>
<dbReference type="Gene3D" id="2.60.40.1120">
    <property type="entry name" value="Carboxypeptidase-like, regulatory domain"/>
    <property type="match status" value="1"/>
</dbReference>
<dbReference type="EMBL" id="AP024484">
    <property type="protein sequence ID" value="BCS85981.1"/>
    <property type="molecule type" value="Genomic_DNA"/>
</dbReference>
<dbReference type="Gene3D" id="2.40.170.20">
    <property type="entry name" value="TonB-dependent receptor, beta-barrel domain"/>
    <property type="match status" value="1"/>
</dbReference>
<name>A0ABM7NZT0_9BACT</name>
<evidence type="ECO:0000256" key="1">
    <source>
        <dbReference type="ARBA" id="ARBA00004571"/>
    </source>
</evidence>
<dbReference type="SUPFAM" id="SSF56935">
    <property type="entry name" value="Porins"/>
    <property type="match status" value="1"/>
</dbReference>
<comment type="similarity">
    <text evidence="8">Belongs to the TonB-dependent receptor family.</text>
</comment>
<reference evidence="11 12" key="1">
    <citation type="journal article" date="2022" name="Int. J. Syst. Evol. Microbiol.">
        <title>Prevotella herbatica sp. nov., a plant polysaccharide-decomposing anaerobic bacterium isolated from a methanogenic reactor.</title>
        <authorList>
            <person name="Uek A."/>
            <person name="Tonouchi A."/>
            <person name="Kaku N."/>
            <person name="Ueki K."/>
        </authorList>
    </citation>
    <scope>NUCLEOTIDE SEQUENCE [LARGE SCALE GENOMIC DNA]</scope>
    <source>
        <strain evidence="11 12">WR041</strain>
    </source>
</reference>
<organism evidence="11 12">
    <name type="scientific">Prevotella herbatica</name>
    <dbReference type="NCBI Taxonomy" id="2801997"/>
    <lineage>
        <taxon>Bacteria</taxon>
        <taxon>Pseudomonadati</taxon>
        <taxon>Bacteroidota</taxon>
        <taxon>Bacteroidia</taxon>
        <taxon>Bacteroidales</taxon>
        <taxon>Prevotellaceae</taxon>
        <taxon>Prevotella</taxon>
    </lineage>
</organism>
<dbReference type="SUPFAM" id="SSF49464">
    <property type="entry name" value="Carboxypeptidase regulatory domain-like"/>
    <property type="match status" value="1"/>
</dbReference>
<keyword evidence="12" id="KW-1185">Reference proteome</keyword>
<evidence type="ECO:0000256" key="9">
    <source>
        <dbReference type="SAM" id="SignalP"/>
    </source>
</evidence>
<dbReference type="InterPro" id="IPR037066">
    <property type="entry name" value="Plug_dom_sf"/>
</dbReference>
<keyword evidence="3 8" id="KW-1134">Transmembrane beta strand</keyword>
<keyword evidence="6 8" id="KW-0472">Membrane</keyword>
<evidence type="ECO:0000256" key="6">
    <source>
        <dbReference type="ARBA" id="ARBA00023136"/>
    </source>
</evidence>
<dbReference type="PROSITE" id="PS52016">
    <property type="entry name" value="TONB_DEPENDENT_REC_3"/>
    <property type="match status" value="1"/>
</dbReference>
<feature type="domain" description="TonB-dependent receptor plug" evidence="10">
    <location>
        <begin position="123"/>
        <end position="234"/>
    </location>
</feature>
<dbReference type="PANTHER" id="PTHR30069:SF29">
    <property type="entry name" value="HEMOGLOBIN AND HEMOGLOBIN-HAPTOGLOBIN-BINDING PROTEIN 1-RELATED"/>
    <property type="match status" value="1"/>
</dbReference>
<accession>A0ABM7NZT0</accession>